<feature type="transmembrane region" description="Helical" evidence="14">
    <location>
        <begin position="249"/>
        <end position="265"/>
    </location>
</feature>
<sequence length="266" mass="29452">MFESSIIFALILGFVEGITEFIPVSSTAHLLLASRFLGVDLGSSFTILVQLGAVLALLYVYFYRIIYIFFSFPYDSSSRHFAMILLFGFLPAGILGFFAHHFIKSILFKETIVIYISLIVGGFILLAVDRVHFQSKYFDIKNYPLLLAIKIGFFQCLAMIPGTSRSGATIVGAIVLGADKRSAAEFSFFLAIPTMIGACALDSYKNYTSIVSEMRSAIIIGCLASFITSLIVVRFLLNLISKRGYTPFAVWRIMIGLIGLISETIF</sequence>
<dbReference type="PANTHER" id="PTHR30622:SF3">
    <property type="entry name" value="UNDECAPRENYL-DIPHOSPHATASE"/>
    <property type="match status" value="1"/>
</dbReference>
<comment type="caution">
    <text evidence="15">The sequence shown here is derived from an EMBL/GenBank/DDBJ whole genome shotgun (WGS) entry which is preliminary data.</text>
</comment>
<keyword evidence="10 14" id="KW-0046">Antibiotic resistance</keyword>
<evidence type="ECO:0000256" key="8">
    <source>
        <dbReference type="ARBA" id="ARBA00022989"/>
    </source>
</evidence>
<feature type="transmembrane region" description="Helical" evidence="14">
    <location>
        <begin position="143"/>
        <end position="163"/>
    </location>
</feature>
<comment type="catalytic activity">
    <reaction evidence="13 14">
        <text>di-trans,octa-cis-undecaprenyl diphosphate + H2O = di-trans,octa-cis-undecaprenyl phosphate + phosphate + H(+)</text>
        <dbReference type="Rhea" id="RHEA:28094"/>
        <dbReference type="ChEBI" id="CHEBI:15377"/>
        <dbReference type="ChEBI" id="CHEBI:15378"/>
        <dbReference type="ChEBI" id="CHEBI:43474"/>
        <dbReference type="ChEBI" id="CHEBI:58405"/>
        <dbReference type="ChEBI" id="CHEBI:60392"/>
        <dbReference type="EC" id="3.6.1.27"/>
    </reaction>
</comment>
<dbReference type="RefSeq" id="WP_034441108.1">
    <property type="nucleotide sequence ID" value="NZ_JMTK01000002.1"/>
</dbReference>
<comment type="function">
    <text evidence="14">Catalyzes the dephosphorylation of undecaprenyl diphosphate (UPP). Confers resistance to bacitracin.</text>
</comment>
<evidence type="ECO:0000256" key="1">
    <source>
        <dbReference type="ARBA" id="ARBA00004651"/>
    </source>
</evidence>
<dbReference type="GO" id="GO:0050380">
    <property type="term" value="F:undecaprenyl-diphosphatase activity"/>
    <property type="evidence" value="ECO:0007669"/>
    <property type="project" value="UniProtKB-UniRule"/>
</dbReference>
<organism evidence="15 16">
    <name type="scientific">Candidatus Liberibacter solanacearum</name>
    <dbReference type="NCBI Taxonomy" id="556287"/>
    <lineage>
        <taxon>Bacteria</taxon>
        <taxon>Pseudomonadati</taxon>
        <taxon>Pseudomonadota</taxon>
        <taxon>Alphaproteobacteria</taxon>
        <taxon>Hyphomicrobiales</taxon>
        <taxon>Rhizobiaceae</taxon>
        <taxon>Liberibacter</taxon>
    </lineage>
</organism>
<reference evidence="15 16" key="1">
    <citation type="journal article" date="2015" name="Phytopathology">
        <title>Genomes of Candidatus Liberibacter solanacearum haplotype A from New Zealand and the USA suggest significant genome plasticity in the species.</title>
        <authorList>
            <person name="Thompson S.M."/>
            <person name="Johnson C.P."/>
            <person name="Lu A.Y."/>
            <person name="Frampton R.A."/>
            <person name="Sullivan K.L."/>
            <person name="Fiers M.W."/>
            <person name="Crowhurst R.N."/>
            <person name="Pitman A.R."/>
            <person name="Scott I."/>
            <person name="Gudmestad N.C."/>
            <person name="Smith G.R."/>
        </authorList>
    </citation>
    <scope>NUCLEOTIDE SEQUENCE [LARGE SCALE GENOMIC DNA]</scope>
    <source>
        <strain evidence="15 16">LsoNZ1</strain>
    </source>
</reference>
<evidence type="ECO:0000256" key="9">
    <source>
        <dbReference type="ARBA" id="ARBA00023136"/>
    </source>
</evidence>
<evidence type="ECO:0000313" key="15">
    <source>
        <dbReference type="EMBL" id="KJZ81962.1"/>
    </source>
</evidence>
<evidence type="ECO:0000256" key="3">
    <source>
        <dbReference type="ARBA" id="ARBA00012374"/>
    </source>
</evidence>
<comment type="subcellular location">
    <subcellularLocation>
        <location evidence="1 14">Cell membrane</location>
        <topology evidence="1 14">Multi-pass membrane protein</topology>
    </subcellularLocation>
</comment>
<evidence type="ECO:0000256" key="5">
    <source>
        <dbReference type="ARBA" id="ARBA00022475"/>
    </source>
</evidence>
<dbReference type="Pfam" id="PF02673">
    <property type="entry name" value="BacA"/>
    <property type="match status" value="1"/>
</dbReference>
<evidence type="ECO:0000313" key="16">
    <source>
        <dbReference type="Proteomes" id="UP000033731"/>
    </source>
</evidence>
<comment type="similarity">
    <text evidence="2 14">Belongs to the UppP family.</text>
</comment>
<feature type="transmembrane region" description="Helical" evidence="14">
    <location>
        <begin position="41"/>
        <end position="61"/>
    </location>
</feature>
<dbReference type="EMBL" id="JMTK01000002">
    <property type="protein sequence ID" value="KJZ81962.1"/>
    <property type="molecule type" value="Genomic_DNA"/>
</dbReference>
<keyword evidence="16" id="KW-1185">Reference proteome</keyword>
<evidence type="ECO:0000256" key="14">
    <source>
        <dbReference type="HAMAP-Rule" id="MF_01006"/>
    </source>
</evidence>
<dbReference type="EC" id="3.6.1.27" evidence="3 14"/>
<dbReference type="GO" id="GO:0046677">
    <property type="term" value="P:response to antibiotic"/>
    <property type="evidence" value="ECO:0007669"/>
    <property type="project" value="UniProtKB-UniRule"/>
</dbReference>
<dbReference type="GO" id="GO:0008360">
    <property type="term" value="P:regulation of cell shape"/>
    <property type="evidence" value="ECO:0007669"/>
    <property type="project" value="UniProtKB-KW"/>
</dbReference>
<evidence type="ECO:0000256" key="6">
    <source>
        <dbReference type="ARBA" id="ARBA00022692"/>
    </source>
</evidence>
<dbReference type="Proteomes" id="UP000033731">
    <property type="component" value="Unassembled WGS sequence"/>
</dbReference>
<keyword evidence="7 14" id="KW-0378">Hydrolase</keyword>
<evidence type="ECO:0000256" key="12">
    <source>
        <dbReference type="ARBA" id="ARBA00032932"/>
    </source>
</evidence>
<dbReference type="PANTHER" id="PTHR30622">
    <property type="entry name" value="UNDECAPRENYL-DIPHOSPHATASE"/>
    <property type="match status" value="1"/>
</dbReference>
<evidence type="ECO:0000256" key="10">
    <source>
        <dbReference type="ARBA" id="ARBA00023251"/>
    </source>
</evidence>
<dbReference type="GO" id="GO:0005886">
    <property type="term" value="C:plasma membrane"/>
    <property type="evidence" value="ECO:0007669"/>
    <property type="project" value="UniProtKB-SubCell"/>
</dbReference>
<evidence type="ECO:0000256" key="4">
    <source>
        <dbReference type="ARBA" id="ARBA00021581"/>
    </source>
</evidence>
<dbReference type="NCBIfam" id="NF001389">
    <property type="entry name" value="PRK00281.1-2"/>
    <property type="match status" value="1"/>
</dbReference>
<keyword evidence="14" id="KW-0961">Cell wall biogenesis/degradation</keyword>
<accession>A0A094Z1B0</accession>
<evidence type="ECO:0000256" key="11">
    <source>
        <dbReference type="ARBA" id="ARBA00032707"/>
    </source>
</evidence>
<protein>
    <recommendedName>
        <fullName evidence="4 14">Undecaprenyl-diphosphatase</fullName>
        <ecNumber evidence="3 14">3.6.1.27</ecNumber>
    </recommendedName>
    <alternativeName>
        <fullName evidence="12 14">Bacitracin resistance protein</fullName>
    </alternativeName>
    <alternativeName>
        <fullName evidence="11 14">Undecaprenyl pyrophosphate phosphatase</fullName>
    </alternativeName>
</protein>
<dbReference type="NCBIfam" id="TIGR00753">
    <property type="entry name" value="undec_PP_bacA"/>
    <property type="match status" value="1"/>
</dbReference>
<proteinExistence type="inferred from homology"/>
<feature type="transmembrane region" description="Helical" evidence="14">
    <location>
        <begin position="183"/>
        <end position="204"/>
    </location>
</feature>
<dbReference type="InterPro" id="IPR003824">
    <property type="entry name" value="UppP"/>
</dbReference>
<evidence type="ECO:0000256" key="2">
    <source>
        <dbReference type="ARBA" id="ARBA00010621"/>
    </source>
</evidence>
<gene>
    <name evidence="14" type="primary">uppP</name>
    <name evidence="15" type="ORF">DJ66_0692</name>
</gene>
<keyword evidence="6 14" id="KW-0812">Transmembrane</keyword>
<dbReference type="HAMAP" id="MF_01006">
    <property type="entry name" value="Undec_diphosphatase"/>
    <property type="match status" value="1"/>
</dbReference>
<evidence type="ECO:0000256" key="7">
    <source>
        <dbReference type="ARBA" id="ARBA00022801"/>
    </source>
</evidence>
<keyword evidence="5 14" id="KW-1003">Cell membrane</keyword>
<evidence type="ECO:0000256" key="13">
    <source>
        <dbReference type="ARBA" id="ARBA00047594"/>
    </source>
</evidence>
<feature type="transmembrane region" description="Helical" evidence="14">
    <location>
        <begin position="81"/>
        <end position="100"/>
    </location>
</feature>
<dbReference type="PATRIC" id="fig|556287.8.peg.682"/>
<keyword evidence="8 14" id="KW-1133">Transmembrane helix</keyword>
<dbReference type="GO" id="GO:0009252">
    <property type="term" value="P:peptidoglycan biosynthetic process"/>
    <property type="evidence" value="ECO:0007669"/>
    <property type="project" value="UniProtKB-KW"/>
</dbReference>
<feature type="transmembrane region" description="Helical" evidence="14">
    <location>
        <begin position="216"/>
        <end position="237"/>
    </location>
</feature>
<keyword evidence="9 14" id="KW-0472">Membrane</keyword>
<dbReference type="AlphaFoldDB" id="A0A094Z1B0"/>
<dbReference type="GO" id="GO:0071555">
    <property type="term" value="P:cell wall organization"/>
    <property type="evidence" value="ECO:0007669"/>
    <property type="project" value="UniProtKB-KW"/>
</dbReference>
<keyword evidence="14" id="KW-0133">Cell shape</keyword>
<name>A0A094Z1B0_9HYPH</name>
<keyword evidence="14" id="KW-0573">Peptidoglycan synthesis</keyword>
<feature type="transmembrane region" description="Helical" evidence="14">
    <location>
        <begin position="112"/>
        <end position="131"/>
    </location>
</feature>
<comment type="miscellaneous">
    <text evidence="14">Bacitracin is thought to be involved in the inhibition of peptidoglycan synthesis by sequestering undecaprenyl diphosphate, thereby reducing the pool of lipid carrier available.</text>
</comment>